<name>A0ABD0K2W5_9CAEN</name>
<reference evidence="2 3" key="1">
    <citation type="journal article" date="2023" name="Sci. Data">
        <title>Genome assembly of the Korean intertidal mud-creeper Batillaria attramentaria.</title>
        <authorList>
            <person name="Patra A.K."/>
            <person name="Ho P.T."/>
            <person name="Jun S."/>
            <person name="Lee S.J."/>
            <person name="Kim Y."/>
            <person name="Won Y.J."/>
        </authorList>
    </citation>
    <scope>NUCLEOTIDE SEQUENCE [LARGE SCALE GENOMIC DNA]</scope>
    <source>
        <strain evidence="2">Wonlab-2016</strain>
    </source>
</reference>
<feature type="compositionally biased region" description="Basic and acidic residues" evidence="1">
    <location>
        <begin position="118"/>
        <end position="132"/>
    </location>
</feature>
<comment type="caution">
    <text evidence="2">The sequence shown here is derived from an EMBL/GenBank/DDBJ whole genome shotgun (WGS) entry which is preliminary data.</text>
</comment>
<keyword evidence="3" id="KW-1185">Reference proteome</keyword>
<proteinExistence type="predicted"/>
<dbReference type="Proteomes" id="UP001519460">
    <property type="component" value="Unassembled WGS sequence"/>
</dbReference>
<evidence type="ECO:0000256" key="1">
    <source>
        <dbReference type="SAM" id="MobiDB-lite"/>
    </source>
</evidence>
<dbReference type="AlphaFoldDB" id="A0ABD0K2W5"/>
<organism evidence="2 3">
    <name type="scientific">Batillaria attramentaria</name>
    <dbReference type="NCBI Taxonomy" id="370345"/>
    <lineage>
        <taxon>Eukaryota</taxon>
        <taxon>Metazoa</taxon>
        <taxon>Spiralia</taxon>
        <taxon>Lophotrochozoa</taxon>
        <taxon>Mollusca</taxon>
        <taxon>Gastropoda</taxon>
        <taxon>Caenogastropoda</taxon>
        <taxon>Sorbeoconcha</taxon>
        <taxon>Cerithioidea</taxon>
        <taxon>Batillariidae</taxon>
        <taxon>Batillaria</taxon>
    </lineage>
</organism>
<accession>A0ABD0K2W5</accession>
<gene>
    <name evidence="2" type="ORF">BaRGS_00027023</name>
</gene>
<sequence>MTHVTENIAAFSRNMVFYDSDTPVFFHADTEAGPDDGYLTPVPTRKSKRGAHVCSPRSGGAIADDGYLTPEPSRQARTAGAAGGRDRTPASLSSEDYSESYERPVNPDYTTPNPQYEPLRHLYESVRQDGSTKKSRKQKN</sequence>
<evidence type="ECO:0000313" key="2">
    <source>
        <dbReference type="EMBL" id="KAK7481775.1"/>
    </source>
</evidence>
<dbReference type="EMBL" id="JACVVK020000257">
    <property type="protein sequence ID" value="KAK7481775.1"/>
    <property type="molecule type" value="Genomic_DNA"/>
</dbReference>
<protein>
    <submittedName>
        <fullName evidence="2">Uncharacterized protein</fullName>
    </submittedName>
</protein>
<evidence type="ECO:0000313" key="3">
    <source>
        <dbReference type="Proteomes" id="UP001519460"/>
    </source>
</evidence>
<feature type="region of interest" description="Disordered" evidence="1">
    <location>
        <begin position="29"/>
        <end position="140"/>
    </location>
</feature>